<dbReference type="PANTHER" id="PTHR48108">
    <property type="entry name" value="CBS DOMAIN-CONTAINING PROTEIN CBSX2, CHLOROPLASTIC"/>
    <property type="match status" value="1"/>
</dbReference>
<evidence type="ECO:0000256" key="1">
    <source>
        <dbReference type="ARBA" id="ARBA00022737"/>
    </source>
</evidence>
<dbReference type="InterPro" id="IPR018821">
    <property type="entry name" value="DUF294_put_nucleoTrafse_sb-bd"/>
</dbReference>
<dbReference type="InterPro" id="IPR000644">
    <property type="entry name" value="CBS_dom"/>
</dbReference>
<dbReference type="STRING" id="207559.Dde_0629"/>
<evidence type="ECO:0000259" key="3">
    <source>
        <dbReference type="PROSITE" id="PS50042"/>
    </source>
</evidence>
<dbReference type="Proteomes" id="UP000002710">
    <property type="component" value="Chromosome"/>
</dbReference>
<organism evidence="5 6">
    <name type="scientific">Oleidesulfovibrio alaskensis (strain ATCC BAA-1058 / DSM 17464 / G20)</name>
    <name type="common">Desulfovibrio alaskensis</name>
    <dbReference type="NCBI Taxonomy" id="207559"/>
    <lineage>
        <taxon>Bacteria</taxon>
        <taxon>Pseudomonadati</taxon>
        <taxon>Thermodesulfobacteriota</taxon>
        <taxon>Desulfovibrionia</taxon>
        <taxon>Desulfovibrionales</taxon>
        <taxon>Desulfovibrionaceae</taxon>
        <taxon>Oleidesulfovibrio</taxon>
    </lineage>
</organism>
<dbReference type="Pfam" id="PF00027">
    <property type="entry name" value="cNMP_binding"/>
    <property type="match status" value="1"/>
</dbReference>
<dbReference type="Pfam" id="PF03445">
    <property type="entry name" value="DUF294"/>
    <property type="match status" value="1"/>
</dbReference>
<evidence type="ECO:0000259" key="4">
    <source>
        <dbReference type="PROSITE" id="PS51371"/>
    </source>
</evidence>
<dbReference type="Pfam" id="PF10335">
    <property type="entry name" value="DUF294_C"/>
    <property type="match status" value="1"/>
</dbReference>
<keyword evidence="1" id="KW-0677">Repeat</keyword>
<sequence length="667" mass="73220">MTQGNPARQPGLVRTFLQRTLPFSELPADSLRRLAEVCTVEFVPEGTALPHSAQRPEALRVVQQGAVRLTVAQEDGSPALQDTRGEGDIIGAAALLGRSTASVHATTLEDTFFIRIPGKTFLGLASEFPAVERYFMRTLPEEYLTRAFDEMRLRCEGASGSGGLYLFSGLAGDLVHRPPETVVRGTTLQQAAYRMMKSGTGSLLVCEAAPPHGEPDAADMHLHAAVRTAALGGSPAAGPVIGIVTDKDLRNAVALGMGHEAPAETVMSAPVAAVDETCTCFDALLEMMRRQIHHLAVLRAGRVVGVITAHDIMVVQGRTPFSLFREIMQQRDLRSLHPLGPRVAHVVRAVVEEGARAAAAVRMITVFNDLFLEKVLTLLQAETGPPPAKFSWMLLGSEGRREQTFATDQDNALVLEDCPDDIIARAAQVYFDAFCTRAVAELEACGFARCAGGIMASEPGMRLSVSGWQRRFIRWIHTPEPQELLKSSIFFDFRHGHGHAPLVRHLRESVAAAAQADQVFLRHLAADALRDRPPLSFFRNLVVEKSGDHRNMLDIKRRGMLPFVNIARLMALAHGIDETSTPDRLTALEQEGHMPAQLCREAREGYEFLMHVRLVHQLGQIRRGEPAGNHISPAELTGLEKRTLKEVFAVTERLQAFTRQRFKLDVS</sequence>
<dbReference type="PROSITE" id="PS51371">
    <property type="entry name" value="CBS"/>
    <property type="match status" value="1"/>
</dbReference>
<dbReference type="KEGG" id="dde:Dde_0629"/>
<dbReference type="eggNOG" id="COG2905">
    <property type="taxonomic scope" value="Bacteria"/>
</dbReference>
<feature type="domain" description="Cyclic nucleotide-binding" evidence="3">
    <location>
        <begin position="22"/>
        <end position="142"/>
    </location>
</feature>
<dbReference type="InterPro" id="IPR046342">
    <property type="entry name" value="CBS_dom_sf"/>
</dbReference>
<dbReference type="AlphaFoldDB" id="Q315G6"/>
<dbReference type="InterPro" id="IPR005105">
    <property type="entry name" value="GlnD_Uridyltrans_N"/>
</dbReference>
<dbReference type="SMART" id="SM00100">
    <property type="entry name" value="cNMP"/>
    <property type="match status" value="1"/>
</dbReference>
<evidence type="ECO:0000313" key="5">
    <source>
        <dbReference type="EMBL" id="ABB37430.1"/>
    </source>
</evidence>
<keyword evidence="2" id="KW-0129">CBS domain</keyword>
<dbReference type="SUPFAM" id="SSF54631">
    <property type="entry name" value="CBS-domain pair"/>
    <property type="match status" value="1"/>
</dbReference>
<dbReference type="GO" id="GO:0008773">
    <property type="term" value="F:[protein-PII] uridylyltransferase activity"/>
    <property type="evidence" value="ECO:0007669"/>
    <property type="project" value="InterPro"/>
</dbReference>
<evidence type="ECO:0000313" key="6">
    <source>
        <dbReference type="Proteomes" id="UP000002710"/>
    </source>
</evidence>
<dbReference type="Gene3D" id="3.10.580.10">
    <property type="entry name" value="CBS-domain"/>
    <property type="match status" value="1"/>
</dbReference>
<dbReference type="InterPro" id="IPR051462">
    <property type="entry name" value="CBS_domain-containing"/>
</dbReference>
<dbReference type="Pfam" id="PF00571">
    <property type="entry name" value="CBS"/>
    <property type="match status" value="1"/>
</dbReference>
<dbReference type="InterPro" id="IPR014710">
    <property type="entry name" value="RmlC-like_jellyroll"/>
</dbReference>
<reference evidence="5 6" key="1">
    <citation type="journal article" date="2011" name="J. Bacteriol.">
        <title>Complete genome sequence and updated annotation of Desulfovibrio alaskensis G20.</title>
        <authorList>
            <person name="Hauser L.J."/>
            <person name="Land M.L."/>
            <person name="Brown S.D."/>
            <person name="Larimer F."/>
            <person name="Keller K.L."/>
            <person name="Rapp-Giles B.J."/>
            <person name="Price M.N."/>
            <person name="Lin M."/>
            <person name="Bruce D.C."/>
            <person name="Detter J.C."/>
            <person name="Tapia R."/>
            <person name="Han C.S."/>
            <person name="Goodwin L.A."/>
            <person name="Cheng J.F."/>
            <person name="Pitluck S."/>
            <person name="Copeland A."/>
            <person name="Lucas S."/>
            <person name="Nolan M."/>
            <person name="Lapidus A.L."/>
            <person name="Palumbo A.V."/>
            <person name="Wall J.D."/>
        </authorList>
    </citation>
    <scope>NUCLEOTIDE SEQUENCE [LARGE SCALE GENOMIC DNA]</scope>
    <source>
        <strain evidence="6">ATCC BAA 1058 / DSM 17464 / G20</strain>
    </source>
</reference>
<dbReference type="CDD" id="cd05401">
    <property type="entry name" value="NT_GlnE_GlnD_like"/>
    <property type="match status" value="1"/>
</dbReference>
<keyword evidence="6" id="KW-1185">Reference proteome</keyword>
<protein>
    <submittedName>
        <fullName evidence="5">Putative CBS domain and cyclic nucleotide-regulated nucleotidyltransferase</fullName>
    </submittedName>
</protein>
<dbReference type="EMBL" id="CP000112">
    <property type="protein sequence ID" value="ABB37430.1"/>
    <property type="molecule type" value="Genomic_DNA"/>
</dbReference>
<dbReference type="SUPFAM" id="SSF51206">
    <property type="entry name" value="cAMP-binding domain-like"/>
    <property type="match status" value="1"/>
</dbReference>
<proteinExistence type="predicted"/>
<dbReference type="PROSITE" id="PS50042">
    <property type="entry name" value="CNMP_BINDING_3"/>
    <property type="match status" value="1"/>
</dbReference>
<dbReference type="CDD" id="cd00038">
    <property type="entry name" value="CAP_ED"/>
    <property type="match status" value="1"/>
</dbReference>
<evidence type="ECO:0000256" key="2">
    <source>
        <dbReference type="PROSITE-ProRule" id="PRU00703"/>
    </source>
</evidence>
<dbReference type="SMART" id="SM00116">
    <property type="entry name" value="CBS"/>
    <property type="match status" value="2"/>
</dbReference>
<dbReference type="InterPro" id="IPR018490">
    <property type="entry name" value="cNMP-bd_dom_sf"/>
</dbReference>
<dbReference type="PANTHER" id="PTHR48108:SF34">
    <property type="entry name" value="CBS DOMAIN-CONTAINING PROTEIN YHCV"/>
    <property type="match status" value="1"/>
</dbReference>
<feature type="domain" description="CBS" evidence="4">
    <location>
        <begin position="267"/>
        <end position="323"/>
    </location>
</feature>
<dbReference type="InterPro" id="IPR000595">
    <property type="entry name" value="cNMP-bd_dom"/>
</dbReference>
<keyword evidence="5" id="KW-0808">Transferase</keyword>
<gene>
    <name evidence="5" type="ordered locus">Dde_0629</name>
</gene>
<name>Q315G6_OLEA2</name>
<dbReference type="HOGENOM" id="CLU_027866_1_0_7"/>
<dbReference type="RefSeq" id="WP_011366727.1">
    <property type="nucleotide sequence ID" value="NC_007519.1"/>
</dbReference>
<dbReference type="Gene3D" id="2.60.120.10">
    <property type="entry name" value="Jelly Rolls"/>
    <property type="match status" value="1"/>
</dbReference>
<accession>Q315G6</accession>